<gene>
    <name evidence="2" type="ORF">K469DRAFT_218057</name>
</gene>
<proteinExistence type="predicted"/>
<feature type="compositionally biased region" description="Polar residues" evidence="1">
    <location>
        <begin position="28"/>
        <end position="45"/>
    </location>
</feature>
<dbReference type="EMBL" id="ML994645">
    <property type="protein sequence ID" value="KAF2183006.1"/>
    <property type="molecule type" value="Genomic_DNA"/>
</dbReference>
<evidence type="ECO:0000313" key="3">
    <source>
        <dbReference type="Proteomes" id="UP000800200"/>
    </source>
</evidence>
<keyword evidence="3" id="KW-1185">Reference proteome</keyword>
<accession>A0A6A6DZC8</accession>
<reference evidence="2" key="1">
    <citation type="journal article" date="2020" name="Stud. Mycol.">
        <title>101 Dothideomycetes genomes: a test case for predicting lifestyles and emergence of pathogens.</title>
        <authorList>
            <person name="Haridas S."/>
            <person name="Albert R."/>
            <person name="Binder M."/>
            <person name="Bloem J."/>
            <person name="Labutti K."/>
            <person name="Salamov A."/>
            <person name="Andreopoulos B."/>
            <person name="Baker S."/>
            <person name="Barry K."/>
            <person name="Bills G."/>
            <person name="Bluhm B."/>
            <person name="Cannon C."/>
            <person name="Castanera R."/>
            <person name="Culley D."/>
            <person name="Daum C."/>
            <person name="Ezra D."/>
            <person name="Gonzalez J."/>
            <person name="Henrissat B."/>
            <person name="Kuo A."/>
            <person name="Liang C."/>
            <person name="Lipzen A."/>
            <person name="Lutzoni F."/>
            <person name="Magnuson J."/>
            <person name="Mondo S."/>
            <person name="Nolan M."/>
            <person name="Ohm R."/>
            <person name="Pangilinan J."/>
            <person name="Park H.-J."/>
            <person name="Ramirez L."/>
            <person name="Alfaro M."/>
            <person name="Sun H."/>
            <person name="Tritt A."/>
            <person name="Yoshinaga Y."/>
            <person name="Zwiers L.-H."/>
            <person name="Turgeon B."/>
            <person name="Goodwin S."/>
            <person name="Spatafora J."/>
            <person name="Crous P."/>
            <person name="Grigoriev I."/>
        </authorList>
    </citation>
    <scope>NUCLEOTIDE SEQUENCE</scope>
    <source>
        <strain evidence="2">CBS 207.26</strain>
    </source>
</reference>
<evidence type="ECO:0000256" key="1">
    <source>
        <dbReference type="SAM" id="MobiDB-lite"/>
    </source>
</evidence>
<feature type="region of interest" description="Disordered" evidence="1">
    <location>
        <begin position="74"/>
        <end position="99"/>
    </location>
</feature>
<dbReference type="Proteomes" id="UP000800200">
    <property type="component" value="Unassembled WGS sequence"/>
</dbReference>
<organism evidence="2 3">
    <name type="scientific">Zopfia rhizophila CBS 207.26</name>
    <dbReference type="NCBI Taxonomy" id="1314779"/>
    <lineage>
        <taxon>Eukaryota</taxon>
        <taxon>Fungi</taxon>
        <taxon>Dikarya</taxon>
        <taxon>Ascomycota</taxon>
        <taxon>Pezizomycotina</taxon>
        <taxon>Dothideomycetes</taxon>
        <taxon>Dothideomycetes incertae sedis</taxon>
        <taxon>Zopfiaceae</taxon>
        <taxon>Zopfia</taxon>
    </lineage>
</organism>
<evidence type="ECO:0000313" key="2">
    <source>
        <dbReference type="EMBL" id="KAF2183006.1"/>
    </source>
</evidence>
<sequence>MVILGPTLSRPLAVLLLPSSFPNHPVGSVQSPRTSPTSHILQNDSSVCDPTTGLSISLYATTAIQRFPRVDDANGRESLHAGPVSDRAFQGHPSRKTHQGTCIDGFPACKRRI</sequence>
<dbReference type="AlphaFoldDB" id="A0A6A6DZC8"/>
<name>A0A6A6DZC8_9PEZI</name>
<feature type="region of interest" description="Disordered" evidence="1">
    <location>
        <begin position="25"/>
        <end position="45"/>
    </location>
</feature>
<protein>
    <submittedName>
        <fullName evidence="2">Uncharacterized protein</fullName>
    </submittedName>
</protein>